<dbReference type="SUPFAM" id="SSF55298">
    <property type="entry name" value="YjgF-like"/>
    <property type="match status" value="1"/>
</dbReference>
<protein>
    <submittedName>
        <fullName evidence="1">Unannotated protein</fullName>
    </submittedName>
</protein>
<dbReference type="PANTHER" id="PTHR11803:SF39">
    <property type="entry name" value="2-IMINOBUTANOATE_2-IMINOPROPANOATE DEAMINASE"/>
    <property type="match status" value="1"/>
</dbReference>
<dbReference type="EMBL" id="CAFBMQ010000427">
    <property type="protein sequence ID" value="CAB4934588.1"/>
    <property type="molecule type" value="Genomic_DNA"/>
</dbReference>
<sequence>MARRSVEVPGLHHGGLPIPTASLVGNLLVSGGISPLDPETGTVPEDLEAQVALVFANLRRTLDAAGGTLDDVAKVTVFVVDKAIRPLVDAQWVVHFPDESSRPARHTLRTELPPSVQIQLDLIAVLGQGPS</sequence>
<organism evidence="1">
    <name type="scientific">freshwater metagenome</name>
    <dbReference type="NCBI Taxonomy" id="449393"/>
    <lineage>
        <taxon>unclassified sequences</taxon>
        <taxon>metagenomes</taxon>
        <taxon>ecological metagenomes</taxon>
    </lineage>
</organism>
<gene>
    <name evidence="1" type="ORF">UFOPK3609_02129</name>
</gene>
<dbReference type="CDD" id="cd00448">
    <property type="entry name" value="YjgF_YER057c_UK114_family"/>
    <property type="match status" value="1"/>
</dbReference>
<accession>A0A6J7ITP2</accession>
<proteinExistence type="predicted"/>
<dbReference type="PANTHER" id="PTHR11803">
    <property type="entry name" value="2-IMINOBUTANOATE/2-IMINOPROPANOATE DEAMINASE RIDA"/>
    <property type="match status" value="1"/>
</dbReference>
<reference evidence="1" key="1">
    <citation type="submission" date="2020-05" db="EMBL/GenBank/DDBJ databases">
        <authorList>
            <person name="Chiriac C."/>
            <person name="Salcher M."/>
            <person name="Ghai R."/>
            <person name="Kavagutti S V."/>
        </authorList>
    </citation>
    <scope>NUCLEOTIDE SEQUENCE</scope>
</reference>
<dbReference type="InterPro" id="IPR035959">
    <property type="entry name" value="RutC-like_sf"/>
</dbReference>
<name>A0A6J7ITP2_9ZZZZ</name>
<dbReference type="GO" id="GO:0005829">
    <property type="term" value="C:cytosol"/>
    <property type="evidence" value="ECO:0007669"/>
    <property type="project" value="TreeGrafter"/>
</dbReference>
<dbReference type="AlphaFoldDB" id="A0A6J7ITP2"/>
<dbReference type="GO" id="GO:0019239">
    <property type="term" value="F:deaminase activity"/>
    <property type="evidence" value="ECO:0007669"/>
    <property type="project" value="TreeGrafter"/>
</dbReference>
<dbReference type="Pfam" id="PF01042">
    <property type="entry name" value="Ribonuc_L-PSP"/>
    <property type="match status" value="1"/>
</dbReference>
<dbReference type="InterPro" id="IPR006175">
    <property type="entry name" value="YjgF/YER057c/UK114"/>
</dbReference>
<dbReference type="Gene3D" id="3.30.1330.40">
    <property type="entry name" value="RutC-like"/>
    <property type="match status" value="1"/>
</dbReference>
<evidence type="ECO:0000313" key="1">
    <source>
        <dbReference type="EMBL" id="CAB4934588.1"/>
    </source>
</evidence>